<dbReference type="Proteomes" id="UP000054686">
    <property type="component" value="Unassembled WGS sequence"/>
</dbReference>
<feature type="binding site" evidence="7">
    <location>
        <begin position="20"/>
        <end position="21"/>
    </location>
    <ligand>
        <name>N(1)-(5-phospho-beta-D-ribosyl)glycinamide</name>
        <dbReference type="ChEBI" id="CHEBI:143788"/>
    </ligand>
</feature>
<dbReference type="Gene3D" id="3.30.1490.20">
    <property type="entry name" value="ATP-grasp fold, A domain"/>
    <property type="match status" value="1"/>
</dbReference>
<dbReference type="AlphaFoldDB" id="A0A0V8RQJ9"/>
<keyword evidence="4 7" id="KW-0658">Purine biosynthesis</keyword>
<dbReference type="EC" id="6.3.1.21" evidence="7"/>
<comment type="catalytic activity">
    <reaction evidence="7">
        <text>N(1)-(5-phospho-beta-D-ribosyl)glycinamide + formate + ATP = N(2)-formyl-N(1)-(5-phospho-beta-D-ribosyl)glycinamide + ADP + phosphate + H(+)</text>
        <dbReference type="Rhea" id="RHEA:24829"/>
        <dbReference type="ChEBI" id="CHEBI:15378"/>
        <dbReference type="ChEBI" id="CHEBI:15740"/>
        <dbReference type="ChEBI" id="CHEBI:30616"/>
        <dbReference type="ChEBI" id="CHEBI:43474"/>
        <dbReference type="ChEBI" id="CHEBI:143788"/>
        <dbReference type="ChEBI" id="CHEBI:147286"/>
        <dbReference type="ChEBI" id="CHEBI:456216"/>
        <dbReference type="EC" id="6.3.1.21"/>
    </reaction>
</comment>
<dbReference type="PANTHER" id="PTHR43055">
    <property type="entry name" value="FORMATE-DEPENDENT PHOSPHORIBOSYLGLYCINAMIDE FORMYLTRANSFERASE"/>
    <property type="match status" value="1"/>
</dbReference>
<dbReference type="GO" id="GO:0005829">
    <property type="term" value="C:cytosol"/>
    <property type="evidence" value="ECO:0007669"/>
    <property type="project" value="TreeGrafter"/>
</dbReference>
<evidence type="ECO:0000256" key="1">
    <source>
        <dbReference type="ARBA" id="ARBA00022598"/>
    </source>
</evidence>
<gene>
    <name evidence="7" type="primary">purT</name>
    <name evidence="10" type="ORF">APY09_07975</name>
</gene>
<evidence type="ECO:0000256" key="7">
    <source>
        <dbReference type="HAMAP-Rule" id="MF_01643"/>
    </source>
</evidence>
<feature type="compositionally biased region" description="Polar residues" evidence="8">
    <location>
        <begin position="157"/>
        <end position="166"/>
    </location>
</feature>
<dbReference type="RefSeq" id="WP_060567324.1">
    <property type="nucleotide sequence ID" value="NZ_CP040006.1"/>
</dbReference>
<dbReference type="Gene3D" id="3.40.50.20">
    <property type="match status" value="1"/>
</dbReference>
<dbReference type="Pfam" id="PF21244">
    <property type="entry name" value="PurT_C"/>
    <property type="match status" value="1"/>
</dbReference>
<dbReference type="NCBIfam" id="NF006766">
    <property type="entry name" value="PRK09288.1"/>
    <property type="match status" value="1"/>
</dbReference>
<dbReference type="InterPro" id="IPR005862">
    <property type="entry name" value="PurT"/>
</dbReference>
<feature type="binding site" evidence="7">
    <location>
        <position position="153"/>
    </location>
    <ligand>
        <name>ATP</name>
        <dbReference type="ChEBI" id="CHEBI:30616"/>
    </ligand>
</feature>
<dbReference type="GO" id="GO:0006189">
    <property type="term" value="P:'de novo' IMP biosynthetic process"/>
    <property type="evidence" value="ECO:0007669"/>
    <property type="project" value="UniProtKB-UniRule"/>
</dbReference>
<dbReference type="InterPro" id="IPR016185">
    <property type="entry name" value="PreATP-grasp_dom_sf"/>
</dbReference>
<dbReference type="InterPro" id="IPR013815">
    <property type="entry name" value="ATP_grasp_subdomain_1"/>
</dbReference>
<proteinExistence type="inferred from homology"/>
<dbReference type="InterPro" id="IPR054350">
    <property type="entry name" value="PurT/PurK_preATP-grasp"/>
</dbReference>
<dbReference type="Pfam" id="PF02222">
    <property type="entry name" value="ATP-grasp"/>
    <property type="match status" value="1"/>
</dbReference>
<sequence>MTTTLPVPLPARVLLLGSGELGKEVVIALQRYGCTVIACDSYGNAPAMQVADESRVFDMSDPQALREVLDSVDVDLIVPEVEAIATDELSAYEERGVRVVPNAFAVQATMDRQRIRNLAASLPGVHTSAFRFARSEAELAAALDEVGYPAFVKPTMSSSGHGQSRVTGPEQAASAWAHAEEDARATTGVVIVEEGVDFDYEITLLTVRSWDAASGSVVTSFCAPIGHRQEGGDYVESWQPMAMSESALEGARQMAKAVTDALAEAGNGPCLGIFGVEFFVKGDDVWFSELSPRPHDTGMVTMVTQAQSEFELHARAILGLPVSTAQSTPGASAVIKSTSAVDIPVYNGVARALETADIVRIFGKPVSRAGRRVGVVATTASTPKEARVIARRAAAGITIDDASAPSA</sequence>
<dbReference type="GO" id="GO:0005524">
    <property type="term" value="F:ATP binding"/>
    <property type="evidence" value="ECO:0007669"/>
    <property type="project" value="UniProtKB-UniRule"/>
</dbReference>
<feature type="binding site" evidence="7">
    <location>
        <begin position="158"/>
        <end position="163"/>
    </location>
    <ligand>
        <name>ATP</name>
        <dbReference type="ChEBI" id="CHEBI:30616"/>
    </ligand>
</feature>
<dbReference type="SUPFAM" id="SSF52440">
    <property type="entry name" value="PreATP-grasp domain"/>
    <property type="match status" value="1"/>
</dbReference>
<dbReference type="InterPro" id="IPR003135">
    <property type="entry name" value="ATP-grasp_carboxylate-amine"/>
</dbReference>
<feature type="binding site" evidence="7">
    <location>
        <position position="80"/>
    </location>
    <ligand>
        <name>N(1)-(5-phospho-beta-D-ribosyl)glycinamide</name>
        <dbReference type="ChEBI" id="CHEBI:143788"/>
    </ligand>
</feature>
<keyword evidence="10" id="KW-0808">Transferase</keyword>
<name>A0A0V8RQJ9_9ACTO</name>
<dbReference type="GO" id="GO:0004644">
    <property type="term" value="F:phosphoribosylglycinamide formyltransferase activity"/>
    <property type="evidence" value="ECO:0007669"/>
    <property type="project" value="InterPro"/>
</dbReference>
<feature type="binding site" evidence="7">
    <location>
        <position position="364"/>
    </location>
    <ligand>
        <name>N(1)-(5-phospho-beta-D-ribosyl)glycinamide</name>
        <dbReference type="ChEBI" id="CHEBI:143788"/>
    </ligand>
</feature>
<dbReference type="PROSITE" id="PS50975">
    <property type="entry name" value="ATP_GRASP"/>
    <property type="match status" value="1"/>
</dbReference>
<keyword evidence="1 7" id="KW-0436">Ligase</keyword>
<dbReference type="Pfam" id="PF22660">
    <property type="entry name" value="RS_preATP-grasp-like"/>
    <property type="match status" value="1"/>
</dbReference>
<comment type="similarity">
    <text evidence="7">Belongs to the PurK/PurT family.</text>
</comment>
<evidence type="ECO:0000256" key="8">
    <source>
        <dbReference type="SAM" id="MobiDB-lite"/>
    </source>
</evidence>
<organism evidence="10 11">
    <name type="scientific">Schaalia odontolytica</name>
    <dbReference type="NCBI Taxonomy" id="1660"/>
    <lineage>
        <taxon>Bacteria</taxon>
        <taxon>Bacillati</taxon>
        <taxon>Actinomycetota</taxon>
        <taxon>Actinomycetes</taxon>
        <taxon>Actinomycetales</taxon>
        <taxon>Actinomycetaceae</taxon>
        <taxon>Schaalia</taxon>
    </lineage>
</organism>
<feature type="binding site" evidence="7">
    <location>
        <position position="296"/>
    </location>
    <ligand>
        <name>N(1)-(5-phospho-beta-D-ribosyl)glycinamide</name>
        <dbReference type="ChEBI" id="CHEBI:143788"/>
    </ligand>
</feature>
<dbReference type="OrthoDB" id="9804625at2"/>
<feature type="region of interest" description="Disordered" evidence="8">
    <location>
        <begin position="157"/>
        <end position="179"/>
    </location>
</feature>
<evidence type="ECO:0000313" key="11">
    <source>
        <dbReference type="Proteomes" id="UP000054686"/>
    </source>
</evidence>
<keyword evidence="5 7" id="KW-0067">ATP-binding</keyword>
<dbReference type="SUPFAM" id="SSF51246">
    <property type="entry name" value="Rudiment single hybrid motif"/>
    <property type="match status" value="1"/>
</dbReference>
<feature type="binding site" evidence="7">
    <location>
        <position position="277"/>
    </location>
    <ligand>
        <name>Mg(2+)</name>
        <dbReference type="ChEBI" id="CHEBI:18420"/>
    </ligand>
</feature>
<evidence type="ECO:0000313" key="10">
    <source>
        <dbReference type="EMBL" id="KSW10439.1"/>
    </source>
</evidence>
<dbReference type="GO" id="GO:0000287">
    <property type="term" value="F:magnesium ion binding"/>
    <property type="evidence" value="ECO:0007669"/>
    <property type="project" value="InterPro"/>
</dbReference>
<evidence type="ECO:0000256" key="4">
    <source>
        <dbReference type="ARBA" id="ARBA00022755"/>
    </source>
</evidence>
<keyword evidence="6 7" id="KW-0460">Magnesium</keyword>
<dbReference type="InterPro" id="IPR011054">
    <property type="entry name" value="Rudment_hybrid_motif"/>
</dbReference>
<keyword evidence="3 7" id="KW-0547">Nucleotide-binding</keyword>
<feature type="binding site" evidence="7">
    <location>
        <begin position="193"/>
        <end position="196"/>
    </location>
    <ligand>
        <name>ATP</name>
        <dbReference type="ChEBI" id="CHEBI:30616"/>
    </ligand>
</feature>
<dbReference type="HAMAP" id="MF_01643">
    <property type="entry name" value="PurT"/>
    <property type="match status" value="1"/>
</dbReference>
<dbReference type="EMBL" id="LLVT01000003">
    <property type="protein sequence ID" value="KSW10439.1"/>
    <property type="molecule type" value="Genomic_DNA"/>
</dbReference>
<dbReference type="Gene3D" id="3.30.470.20">
    <property type="entry name" value="ATP-grasp fold, B domain"/>
    <property type="match status" value="1"/>
</dbReference>
<feature type="binding site" evidence="7">
    <location>
        <position position="201"/>
    </location>
    <ligand>
        <name>ATP</name>
        <dbReference type="ChEBI" id="CHEBI:30616"/>
    </ligand>
</feature>
<comment type="pathway">
    <text evidence="7">Purine metabolism; IMP biosynthesis via de novo pathway; N(2)-formyl-N(1)-(5-phospho-D-ribosyl)glycinamide from N(1)-(5-phospho-D-ribosyl)glycinamide (formate route): step 1/1.</text>
</comment>
<accession>A0A0V8RQJ9</accession>
<feature type="binding site" evidence="7">
    <location>
        <position position="112"/>
    </location>
    <ligand>
        <name>ATP</name>
        <dbReference type="ChEBI" id="CHEBI:30616"/>
    </ligand>
</feature>
<evidence type="ECO:0000256" key="3">
    <source>
        <dbReference type="ARBA" id="ARBA00022741"/>
    </source>
</evidence>
<keyword evidence="2 7" id="KW-0479">Metal-binding</keyword>
<feature type="binding site" evidence="7">
    <location>
        <position position="289"/>
    </location>
    <ligand>
        <name>Mg(2+)</name>
        <dbReference type="ChEBI" id="CHEBI:18420"/>
    </ligand>
</feature>
<comment type="subunit">
    <text evidence="7">Homodimer.</text>
</comment>
<dbReference type="InterPro" id="IPR048740">
    <property type="entry name" value="PurT_C"/>
</dbReference>
<protein>
    <recommendedName>
        <fullName evidence="7">Formate-dependent phosphoribosylglycinamide formyltransferase</fullName>
        <ecNumber evidence="7">6.3.1.21</ecNumber>
    </recommendedName>
    <alternativeName>
        <fullName evidence="7">5'-phosphoribosylglycinamide transformylase 2</fullName>
    </alternativeName>
    <alternativeName>
        <fullName evidence="7">Formate-dependent GAR transformylase</fullName>
    </alternativeName>
    <alternativeName>
        <fullName evidence="7">GAR transformylase 2</fullName>
        <shortName evidence="7">GART 2</shortName>
    </alternativeName>
    <alternativeName>
        <fullName evidence="7">Non-folate glycinamide ribonucleotide transformylase</fullName>
    </alternativeName>
    <alternativeName>
        <fullName evidence="7">Phosphoribosylglycinamide formyltransferase 2</fullName>
    </alternativeName>
</protein>
<comment type="function">
    <text evidence="7">Involved in the de novo purine biosynthesis. Catalyzes the transfer of formate to 5-phospho-ribosyl-glycinamide (GAR), producing 5-phospho-ribosyl-N-formylglycinamide (FGAR). Formate is provided by PurU via hydrolysis of 10-formyl-tetrahydrofolate.</text>
</comment>
<feature type="domain" description="ATP-grasp" evidence="9">
    <location>
        <begin position="117"/>
        <end position="318"/>
    </location>
</feature>
<reference evidence="10 11" key="1">
    <citation type="submission" date="2015-10" db="EMBL/GenBank/DDBJ databases">
        <title>Draft Genome of Actinomyces odontolyticus subsp. actinosynbacter strain XH001.</title>
        <authorList>
            <person name="Mclean J.S."/>
            <person name="He X."/>
        </authorList>
    </citation>
    <scope>NUCLEOTIDE SEQUENCE [LARGE SCALE GENOMIC DNA]</scope>
    <source>
        <strain evidence="10 11">XH001</strain>
    </source>
</reference>
<evidence type="ECO:0000256" key="6">
    <source>
        <dbReference type="ARBA" id="ARBA00022842"/>
    </source>
</evidence>
<feature type="binding site" evidence="7">
    <location>
        <begin position="371"/>
        <end position="372"/>
    </location>
    <ligand>
        <name>N(1)-(5-phospho-beta-D-ribosyl)glycinamide</name>
        <dbReference type="ChEBI" id="CHEBI:143788"/>
    </ligand>
</feature>
<dbReference type="PANTHER" id="PTHR43055:SF1">
    <property type="entry name" value="FORMATE-DEPENDENT PHOSPHORIBOSYLGLYCINAMIDE FORMYLTRANSFERASE"/>
    <property type="match status" value="1"/>
</dbReference>
<comment type="caution">
    <text evidence="10">The sequence shown here is derived from an EMBL/GenBank/DDBJ whole genome shotgun (WGS) entry which is preliminary data.</text>
</comment>
<dbReference type="GO" id="GO:0043815">
    <property type="term" value="F:phosphoribosylglycinamide formyltransferase 2 activity"/>
    <property type="evidence" value="ECO:0007669"/>
    <property type="project" value="UniProtKB-UniRule"/>
</dbReference>
<dbReference type="InterPro" id="IPR011761">
    <property type="entry name" value="ATP-grasp"/>
</dbReference>
<dbReference type="SUPFAM" id="SSF56059">
    <property type="entry name" value="Glutathione synthetase ATP-binding domain-like"/>
    <property type="match status" value="1"/>
</dbReference>
<evidence type="ECO:0000259" key="9">
    <source>
        <dbReference type="PROSITE" id="PS50975"/>
    </source>
</evidence>
<dbReference type="UniPathway" id="UPA00074">
    <property type="reaction ID" value="UER00127"/>
</dbReference>
<evidence type="ECO:0000256" key="5">
    <source>
        <dbReference type="ARBA" id="ARBA00022840"/>
    </source>
</evidence>
<evidence type="ECO:0000256" key="2">
    <source>
        <dbReference type="ARBA" id="ARBA00022723"/>
    </source>
</evidence>